<dbReference type="Gene3D" id="3.40.50.1820">
    <property type="entry name" value="alpha/beta hydrolase"/>
    <property type="match status" value="1"/>
</dbReference>
<sequence>MLLGACDEDSKLAENKSNKEVAHVYPAPSGQYKVGFKEYDVFDNSEDNVSPINDELRKVHIKVYYPSDTKRLNYDYYFDKWGNQVEFLARHRPKGAPIHPLQHELSTMRSWSINNARIVENENSGWPVLFYSHGLGLFEVDNTELLEDLASNGFFVVSINHTYLSGVTTFESGQTASIYLPKGKQGIGTTAGRAYFNEVVSPQITRDVHTVYHWLQWNQWRLNNQINLSNVGMFGFSLGASAAMNACKDLSLCKAAANMDGVLLGRVANDPLNKPLLLLSSQDSLAKLDLVFNNNQAESYLVTIEKSVHNDFTDQNRWIVGYPTLVDPDKMHLAIKKSLKGFFERQLNHAELTLPEMEGVIILNK</sequence>
<keyword evidence="3" id="KW-0443">Lipid metabolism</keyword>
<evidence type="ECO:0000256" key="3">
    <source>
        <dbReference type="ARBA" id="ARBA00023098"/>
    </source>
</evidence>
<dbReference type="AlphaFoldDB" id="A0A1I1ULY1"/>
<evidence type="ECO:0000313" key="4">
    <source>
        <dbReference type="EMBL" id="SFD70648.1"/>
    </source>
</evidence>
<proteinExistence type="predicted"/>
<dbReference type="SUPFAM" id="SSF53474">
    <property type="entry name" value="alpha/beta-Hydrolases"/>
    <property type="match status" value="1"/>
</dbReference>
<accession>A0A1I1ULY1</accession>
<name>A0A1I1ULY1_9GAMM</name>
<dbReference type="OrthoDB" id="9814760at2"/>
<evidence type="ECO:0000256" key="1">
    <source>
        <dbReference type="ARBA" id="ARBA00022801"/>
    </source>
</evidence>
<dbReference type="PANTHER" id="PTHR10272:SF0">
    <property type="entry name" value="PLATELET-ACTIVATING FACTOR ACETYLHYDROLASE"/>
    <property type="match status" value="1"/>
</dbReference>
<dbReference type="RefSeq" id="WP_091991699.1">
    <property type="nucleotide sequence ID" value="NZ_FOLO01000090.1"/>
</dbReference>
<keyword evidence="2" id="KW-0442">Lipid degradation</keyword>
<keyword evidence="1 4" id="KW-0378">Hydrolase</keyword>
<gene>
    <name evidence="4" type="ORF">SAMN02745724_05247</name>
</gene>
<evidence type="ECO:0000313" key="5">
    <source>
        <dbReference type="Proteomes" id="UP000198862"/>
    </source>
</evidence>
<dbReference type="PANTHER" id="PTHR10272">
    <property type="entry name" value="PLATELET-ACTIVATING FACTOR ACETYLHYDROLASE"/>
    <property type="match status" value="1"/>
</dbReference>
<reference evidence="4 5" key="1">
    <citation type="submission" date="2016-10" db="EMBL/GenBank/DDBJ databases">
        <authorList>
            <person name="de Groot N.N."/>
        </authorList>
    </citation>
    <scope>NUCLEOTIDE SEQUENCE [LARGE SCALE GENOMIC DNA]</scope>
    <source>
        <strain evidence="4 5">DSM 6059</strain>
    </source>
</reference>
<dbReference type="GO" id="GO:0003847">
    <property type="term" value="F:1-alkyl-2-acetylglycerophosphocholine esterase activity"/>
    <property type="evidence" value="ECO:0007669"/>
    <property type="project" value="TreeGrafter"/>
</dbReference>
<dbReference type="Pfam" id="PF03403">
    <property type="entry name" value="PAF-AH_p_II"/>
    <property type="match status" value="1"/>
</dbReference>
<keyword evidence="5" id="KW-1185">Reference proteome</keyword>
<evidence type="ECO:0000256" key="2">
    <source>
        <dbReference type="ARBA" id="ARBA00022963"/>
    </source>
</evidence>
<dbReference type="InterPro" id="IPR029058">
    <property type="entry name" value="AB_hydrolase_fold"/>
</dbReference>
<dbReference type="Proteomes" id="UP000198862">
    <property type="component" value="Unassembled WGS sequence"/>
</dbReference>
<organism evidence="4 5">
    <name type="scientific">Pseudoalteromonas denitrificans DSM 6059</name>
    <dbReference type="NCBI Taxonomy" id="1123010"/>
    <lineage>
        <taxon>Bacteria</taxon>
        <taxon>Pseudomonadati</taxon>
        <taxon>Pseudomonadota</taxon>
        <taxon>Gammaproteobacteria</taxon>
        <taxon>Alteromonadales</taxon>
        <taxon>Pseudoalteromonadaceae</taxon>
        <taxon>Pseudoalteromonas</taxon>
    </lineage>
</organism>
<protein>
    <submittedName>
        <fullName evidence="4">Platelet-activating factor acetylhydrolase, isoform II</fullName>
    </submittedName>
</protein>
<dbReference type="GO" id="GO:0016042">
    <property type="term" value="P:lipid catabolic process"/>
    <property type="evidence" value="ECO:0007669"/>
    <property type="project" value="UniProtKB-KW"/>
</dbReference>
<dbReference type="EMBL" id="FOLO01000090">
    <property type="protein sequence ID" value="SFD70648.1"/>
    <property type="molecule type" value="Genomic_DNA"/>
</dbReference>
<dbReference type="STRING" id="1123010.SAMN02745724_05247"/>